<protein>
    <recommendedName>
        <fullName evidence="3">DUF3077 domain-containing protein</fullName>
    </recommendedName>
</protein>
<comment type="caution">
    <text evidence="1">The sequence shown here is derived from an EMBL/GenBank/DDBJ whole genome shotgun (WGS) entry which is preliminary data.</text>
</comment>
<proteinExistence type="predicted"/>
<name>A0A177SNP0_PSEPU</name>
<evidence type="ECO:0008006" key="3">
    <source>
        <dbReference type="Google" id="ProtNLM"/>
    </source>
</evidence>
<evidence type="ECO:0000313" key="2">
    <source>
        <dbReference type="Proteomes" id="UP000077752"/>
    </source>
</evidence>
<dbReference type="RefSeq" id="WP_064302940.1">
    <property type="nucleotide sequence ID" value="NZ_LUCV01000017.1"/>
</dbReference>
<reference evidence="1 2" key="1">
    <citation type="submission" date="2016-03" db="EMBL/GenBank/DDBJ databases">
        <title>Draft Genome Assembly of Pseudomonas putida strain CBF10-2.</title>
        <authorList>
            <person name="Iyer R.S."/>
            <person name="Damania A."/>
        </authorList>
    </citation>
    <scope>NUCLEOTIDE SEQUENCE [LARGE SCALE GENOMIC DNA]</scope>
    <source>
        <strain evidence="1 2">CBF10-2</strain>
    </source>
</reference>
<dbReference type="AlphaFoldDB" id="A0A177SNP0"/>
<evidence type="ECO:0000313" key="1">
    <source>
        <dbReference type="EMBL" id="OAI92687.1"/>
    </source>
</evidence>
<gene>
    <name evidence="1" type="ORF">AYO28_18015</name>
</gene>
<dbReference type="Proteomes" id="UP000077752">
    <property type="component" value="Unassembled WGS sequence"/>
</dbReference>
<dbReference type="EMBL" id="LUCV01000017">
    <property type="protein sequence ID" value="OAI92687.1"/>
    <property type="molecule type" value="Genomic_DNA"/>
</dbReference>
<sequence length="102" mass="11078">MKKLVPDPPSPTQRRTTTLTHFGSCNSAHPPLFAVHPDADIEDALMHLHAAITSAFESNAQLCEMLSRPLADKAWATWQSLEICQALVEALRGGPCCRQGLG</sequence>
<organism evidence="1 2">
    <name type="scientific">Pseudomonas putida</name>
    <name type="common">Arthrobacter siderocapsulatus</name>
    <dbReference type="NCBI Taxonomy" id="303"/>
    <lineage>
        <taxon>Bacteria</taxon>
        <taxon>Pseudomonadati</taxon>
        <taxon>Pseudomonadota</taxon>
        <taxon>Gammaproteobacteria</taxon>
        <taxon>Pseudomonadales</taxon>
        <taxon>Pseudomonadaceae</taxon>
        <taxon>Pseudomonas</taxon>
    </lineage>
</organism>
<accession>A0A177SNP0</accession>